<organism evidence="11 12">
    <name type="scientific">Colletotrichum orchidophilum</name>
    <dbReference type="NCBI Taxonomy" id="1209926"/>
    <lineage>
        <taxon>Eukaryota</taxon>
        <taxon>Fungi</taxon>
        <taxon>Dikarya</taxon>
        <taxon>Ascomycota</taxon>
        <taxon>Pezizomycotina</taxon>
        <taxon>Sordariomycetes</taxon>
        <taxon>Hypocreomycetidae</taxon>
        <taxon>Glomerellales</taxon>
        <taxon>Glomerellaceae</taxon>
        <taxon>Colletotrichum</taxon>
    </lineage>
</organism>
<dbReference type="Proteomes" id="UP000176998">
    <property type="component" value="Unassembled WGS sequence"/>
</dbReference>
<evidence type="ECO:0000256" key="8">
    <source>
        <dbReference type="ARBA" id="ARBA00023239"/>
    </source>
</evidence>
<comment type="caution">
    <text evidence="11">The sequence shown here is derived from an EMBL/GenBank/DDBJ whole genome shotgun (WGS) entry which is preliminary data.</text>
</comment>
<dbReference type="PANTHER" id="PTHR33407">
    <property type="entry name" value="PECTATE LYASE F-RELATED"/>
    <property type="match status" value="1"/>
</dbReference>
<evidence type="ECO:0000256" key="1">
    <source>
        <dbReference type="ARBA" id="ARBA00000695"/>
    </source>
</evidence>
<evidence type="ECO:0000313" key="11">
    <source>
        <dbReference type="EMBL" id="OHE98617.1"/>
    </source>
</evidence>
<dbReference type="Pfam" id="PF03211">
    <property type="entry name" value="Pectate_lyase"/>
    <property type="match status" value="1"/>
</dbReference>
<proteinExistence type="inferred from homology"/>
<evidence type="ECO:0000256" key="9">
    <source>
        <dbReference type="ARBA" id="ARBA00025679"/>
    </source>
</evidence>
<keyword evidence="8 10" id="KW-0456">Lyase</keyword>
<evidence type="ECO:0000256" key="3">
    <source>
        <dbReference type="ARBA" id="ARBA00004613"/>
    </source>
</evidence>
<evidence type="ECO:0000256" key="6">
    <source>
        <dbReference type="ARBA" id="ARBA00022729"/>
    </source>
</evidence>
<dbReference type="InterPro" id="IPR011050">
    <property type="entry name" value="Pectin_lyase_fold/virulence"/>
</dbReference>
<evidence type="ECO:0000256" key="10">
    <source>
        <dbReference type="RuleBase" id="RU367009"/>
    </source>
</evidence>
<dbReference type="Gene3D" id="2.160.20.10">
    <property type="entry name" value="Single-stranded right-handed beta-helix, Pectin lyase-like"/>
    <property type="match status" value="1"/>
</dbReference>
<keyword evidence="5 10" id="KW-0964">Secreted</keyword>
<name>A0A1G4BB40_9PEZI</name>
<comment type="subcellular location">
    <subcellularLocation>
        <location evidence="3 10">Secreted</location>
    </subcellularLocation>
</comment>
<evidence type="ECO:0000256" key="7">
    <source>
        <dbReference type="ARBA" id="ARBA00022837"/>
    </source>
</evidence>
<protein>
    <recommendedName>
        <fullName evidence="10">Pectate lyase</fullName>
        <ecNumber evidence="10">4.2.2.2</ecNumber>
    </recommendedName>
</protein>
<comment type="function">
    <text evidence="9 10">Pectinolytic enzyme consist of four classes of enzymes: pectin lyase, polygalacturonase, pectin methylesterase and rhamnogalacturonase. Among pectinolytic enzymes, pectin lyase is the most important in depolymerization of pectin, since it cleaves internal glycosidic bonds of highly methylated pectins. Favors pectate, the anion, over pectin, the methyl ester.</text>
</comment>
<dbReference type="InterPro" id="IPR012334">
    <property type="entry name" value="Pectin_lyas_fold"/>
</dbReference>
<feature type="signal peptide" evidence="10">
    <location>
        <begin position="1"/>
        <end position="20"/>
    </location>
</feature>
<dbReference type="GeneID" id="34559220"/>
<dbReference type="GO" id="GO:0005576">
    <property type="term" value="C:extracellular region"/>
    <property type="evidence" value="ECO:0007669"/>
    <property type="project" value="UniProtKB-SubCell"/>
</dbReference>
<comment type="catalytic activity">
    <reaction evidence="1 10">
        <text>Eliminative cleavage of (1-&gt;4)-alpha-D-galacturonan to give oligosaccharides with 4-deoxy-alpha-D-galact-4-enuronosyl groups at their non-reducing ends.</text>
        <dbReference type="EC" id="4.2.2.2"/>
    </reaction>
</comment>
<comment type="similarity">
    <text evidence="4 10">Belongs to the polysaccharide lyase 3 family.</text>
</comment>
<dbReference type="OrthoDB" id="441042at2759"/>
<dbReference type="RefSeq" id="XP_022475766.1">
    <property type="nucleotide sequence ID" value="XM_022617710.1"/>
</dbReference>
<keyword evidence="12" id="KW-1185">Reference proteome</keyword>
<evidence type="ECO:0000256" key="2">
    <source>
        <dbReference type="ARBA" id="ARBA00001913"/>
    </source>
</evidence>
<dbReference type="STRING" id="1209926.A0A1G4BB40"/>
<accession>A0A1G4BB40</accession>
<keyword evidence="6 10" id="KW-0732">Signal</keyword>
<evidence type="ECO:0000256" key="5">
    <source>
        <dbReference type="ARBA" id="ARBA00022525"/>
    </source>
</evidence>
<evidence type="ECO:0000256" key="4">
    <source>
        <dbReference type="ARBA" id="ARBA00006463"/>
    </source>
</evidence>
<reference evidence="11 12" key="1">
    <citation type="submission" date="2016-09" db="EMBL/GenBank/DDBJ databases">
        <authorList>
            <person name="Capua I."/>
            <person name="De Benedictis P."/>
            <person name="Joannis T."/>
            <person name="Lombin L.H."/>
            <person name="Cattoli G."/>
        </authorList>
    </citation>
    <scope>NUCLEOTIDE SEQUENCE [LARGE SCALE GENOMIC DNA]</scope>
    <source>
        <strain evidence="11 12">IMI 309357</strain>
    </source>
</reference>
<keyword evidence="7 10" id="KW-0106">Calcium</keyword>
<dbReference type="GO" id="GO:0030570">
    <property type="term" value="F:pectate lyase activity"/>
    <property type="evidence" value="ECO:0007669"/>
    <property type="project" value="UniProtKB-UniRule"/>
</dbReference>
<dbReference type="PANTHER" id="PTHR33407:SF9">
    <property type="entry name" value="PECTATE LYASE F-RELATED"/>
    <property type="match status" value="1"/>
</dbReference>
<dbReference type="EMBL" id="MJBS01000044">
    <property type="protein sequence ID" value="OHE98617.1"/>
    <property type="molecule type" value="Genomic_DNA"/>
</dbReference>
<gene>
    <name evidence="11" type="ORF">CORC01_06068</name>
</gene>
<dbReference type="GO" id="GO:0045490">
    <property type="term" value="P:pectin catabolic process"/>
    <property type="evidence" value="ECO:0007669"/>
    <property type="project" value="TreeGrafter"/>
</dbReference>
<comment type="cofactor">
    <cofactor evidence="2 10">
        <name>Ca(2+)</name>
        <dbReference type="ChEBI" id="CHEBI:29108"/>
    </cofactor>
</comment>
<dbReference type="EC" id="4.2.2.2" evidence="10"/>
<evidence type="ECO:0000313" key="12">
    <source>
        <dbReference type="Proteomes" id="UP000176998"/>
    </source>
</evidence>
<feature type="chain" id="PRO_5025092880" description="Pectate lyase" evidence="10">
    <location>
        <begin position="21"/>
        <end position="141"/>
    </location>
</feature>
<dbReference type="InterPro" id="IPR004898">
    <property type="entry name" value="Pectate_lyase_PlyH/PlyE-like"/>
</dbReference>
<dbReference type="SUPFAM" id="SSF51126">
    <property type="entry name" value="Pectin lyase-like"/>
    <property type="match status" value="1"/>
</dbReference>
<sequence length="141" mass="15016">MCFPKVCIVALLAAVPSTLAFLGYEGGVPVATYTKTNGNYIEVPMATVYDGDAAAVFLPSRHATLKNATIGKNQKEGLHCGGSCTLEFVWFEDVCEDAITRVRNVYVEGVTAYNGSGVVGINTNYGGIAIIKNVWTDAKVM</sequence>
<dbReference type="AlphaFoldDB" id="A0A1G4BB40"/>